<dbReference type="OrthoDB" id="299726at2759"/>
<comment type="caution">
    <text evidence="3">The sequence shown here is derived from an EMBL/GenBank/DDBJ whole genome shotgun (WGS) entry which is preliminary data.</text>
</comment>
<name>A0A8S1QFT3_9CILI</name>
<dbReference type="PANTHER" id="PTHR12431:SF14">
    <property type="entry name" value="LD15323P"/>
    <property type="match status" value="1"/>
</dbReference>
<dbReference type="GO" id="GO:0005769">
    <property type="term" value="C:early endosome"/>
    <property type="evidence" value="ECO:0007669"/>
    <property type="project" value="TreeGrafter"/>
</dbReference>
<feature type="compositionally biased region" description="Pro residues" evidence="1">
    <location>
        <begin position="150"/>
        <end position="160"/>
    </location>
</feature>
<keyword evidence="4" id="KW-1185">Reference proteome</keyword>
<dbReference type="InterPro" id="IPR001683">
    <property type="entry name" value="PX_dom"/>
</dbReference>
<dbReference type="GO" id="GO:0006886">
    <property type="term" value="P:intracellular protein transport"/>
    <property type="evidence" value="ECO:0007669"/>
    <property type="project" value="TreeGrafter"/>
</dbReference>
<dbReference type="Proteomes" id="UP000692954">
    <property type="component" value="Unassembled WGS sequence"/>
</dbReference>
<dbReference type="EMBL" id="CAJJDN010000104">
    <property type="protein sequence ID" value="CAD8113901.1"/>
    <property type="molecule type" value="Genomic_DNA"/>
</dbReference>
<dbReference type="GO" id="GO:0035091">
    <property type="term" value="F:phosphatidylinositol binding"/>
    <property type="evidence" value="ECO:0007669"/>
    <property type="project" value="InterPro"/>
</dbReference>
<evidence type="ECO:0000313" key="4">
    <source>
        <dbReference type="Proteomes" id="UP000692954"/>
    </source>
</evidence>
<dbReference type="AlphaFoldDB" id="A0A8S1QFT3"/>
<feature type="compositionally biased region" description="Basic and acidic residues" evidence="1">
    <location>
        <begin position="161"/>
        <end position="185"/>
    </location>
</feature>
<organism evidence="3 4">
    <name type="scientific">Paramecium sonneborni</name>
    <dbReference type="NCBI Taxonomy" id="65129"/>
    <lineage>
        <taxon>Eukaryota</taxon>
        <taxon>Sar</taxon>
        <taxon>Alveolata</taxon>
        <taxon>Ciliophora</taxon>
        <taxon>Intramacronucleata</taxon>
        <taxon>Oligohymenophorea</taxon>
        <taxon>Peniculida</taxon>
        <taxon>Parameciidae</taxon>
        <taxon>Paramecium</taxon>
    </lineage>
</organism>
<dbReference type="CDD" id="cd06093">
    <property type="entry name" value="PX_domain"/>
    <property type="match status" value="1"/>
</dbReference>
<evidence type="ECO:0000313" key="3">
    <source>
        <dbReference type="EMBL" id="CAD8113901.1"/>
    </source>
</evidence>
<evidence type="ECO:0000259" key="2">
    <source>
        <dbReference type="PROSITE" id="PS50195"/>
    </source>
</evidence>
<dbReference type="PROSITE" id="PS50195">
    <property type="entry name" value="PX"/>
    <property type="match status" value="1"/>
</dbReference>
<feature type="domain" description="PX" evidence="2">
    <location>
        <begin position="2"/>
        <end position="116"/>
    </location>
</feature>
<dbReference type="GO" id="GO:0032456">
    <property type="term" value="P:endocytic recycling"/>
    <property type="evidence" value="ECO:0007669"/>
    <property type="project" value="TreeGrafter"/>
</dbReference>
<gene>
    <name evidence="3" type="ORF">PSON_ATCC_30995.1.T1040147</name>
</gene>
<proteinExistence type="predicted"/>
<reference evidence="3" key="1">
    <citation type="submission" date="2021-01" db="EMBL/GenBank/DDBJ databases">
        <authorList>
            <consortium name="Genoscope - CEA"/>
            <person name="William W."/>
        </authorList>
    </citation>
    <scope>NUCLEOTIDE SEQUENCE</scope>
</reference>
<accession>A0A8S1QFT3</accession>
<sequence length="211" mass="24829">MQDNEIDILITIPEFKKNEDYVQYRVHFQNQKTLQGFQIHFRYSELKKFHETLETLKADLPIFPGSYWWKSVNSNLQLIEQRRQLLDSYFQNLIQIKKVRDSLIYKNFVLAAKKESDKQVQKENKEKAKKCDINTTSKKKQLIGQFITPIPNPVNLPPTPEQRKERSHSMEHKPTNNKQRNENKKASKQSPVLNFGGSKIFRGILSNAAKQ</sequence>
<feature type="region of interest" description="Disordered" evidence="1">
    <location>
        <begin position="148"/>
        <end position="195"/>
    </location>
</feature>
<protein>
    <recommendedName>
        <fullName evidence="2">PX domain-containing protein</fullName>
    </recommendedName>
</protein>
<dbReference type="Pfam" id="PF00787">
    <property type="entry name" value="PX"/>
    <property type="match status" value="1"/>
</dbReference>
<dbReference type="PANTHER" id="PTHR12431">
    <property type="entry name" value="SORTING NEXIN 17 AND 27"/>
    <property type="match status" value="1"/>
</dbReference>
<evidence type="ECO:0000256" key="1">
    <source>
        <dbReference type="SAM" id="MobiDB-lite"/>
    </source>
</evidence>